<evidence type="ECO:0000256" key="1">
    <source>
        <dbReference type="SAM" id="MobiDB-lite"/>
    </source>
</evidence>
<feature type="compositionally biased region" description="Basic and acidic residues" evidence="1">
    <location>
        <begin position="1"/>
        <end position="21"/>
    </location>
</feature>
<name>A0A139IPD2_9PEZI</name>
<gene>
    <name evidence="2" type="ORF">AC579_5595</name>
</gene>
<proteinExistence type="predicted"/>
<dbReference type="Proteomes" id="UP000073492">
    <property type="component" value="Unassembled WGS sequence"/>
</dbReference>
<sequence length="94" mass="10776">MARQRECLVAEAEKEDPRFDSAEDEEYGDDRDFSDWGHNEDYFDYAYEYLNDGGDDCYYCDDDFEGYRSSSASQGSSRGILTTSRTCLYGLAHG</sequence>
<keyword evidence="3" id="KW-1185">Reference proteome</keyword>
<dbReference type="EMBL" id="LFZO01000038">
    <property type="protein sequence ID" value="KXT16406.1"/>
    <property type="molecule type" value="Genomic_DNA"/>
</dbReference>
<organism evidence="2 3">
    <name type="scientific">Pseudocercospora musae</name>
    <dbReference type="NCBI Taxonomy" id="113226"/>
    <lineage>
        <taxon>Eukaryota</taxon>
        <taxon>Fungi</taxon>
        <taxon>Dikarya</taxon>
        <taxon>Ascomycota</taxon>
        <taxon>Pezizomycotina</taxon>
        <taxon>Dothideomycetes</taxon>
        <taxon>Dothideomycetidae</taxon>
        <taxon>Mycosphaerellales</taxon>
        <taxon>Mycosphaerellaceae</taxon>
        <taxon>Pseudocercospora</taxon>
    </lineage>
</organism>
<evidence type="ECO:0000313" key="2">
    <source>
        <dbReference type="EMBL" id="KXT16406.1"/>
    </source>
</evidence>
<protein>
    <submittedName>
        <fullName evidence="2">Uncharacterized protein</fullName>
    </submittedName>
</protein>
<feature type="region of interest" description="Disordered" evidence="1">
    <location>
        <begin position="1"/>
        <end position="33"/>
    </location>
</feature>
<accession>A0A139IPD2</accession>
<evidence type="ECO:0000313" key="3">
    <source>
        <dbReference type="Proteomes" id="UP000073492"/>
    </source>
</evidence>
<comment type="caution">
    <text evidence="2">The sequence shown here is derived from an EMBL/GenBank/DDBJ whole genome shotgun (WGS) entry which is preliminary data.</text>
</comment>
<reference evidence="2 3" key="1">
    <citation type="submission" date="2015-07" db="EMBL/GenBank/DDBJ databases">
        <title>Comparative genomics of the Sigatoka disease complex on banana suggests a link between parallel evolutionary changes in Pseudocercospora fijiensis and Pseudocercospora eumusae and increased virulence on the banana host.</title>
        <authorList>
            <person name="Chang T.-C."/>
            <person name="Salvucci A."/>
            <person name="Crous P.W."/>
            <person name="Stergiopoulos I."/>
        </authorList>
    </citation>
    <scope>NUCLEOTIDE SEQUENCE [LARGE SCALE GENOMIC DNA]</scope>
    <source>
        <strain evidence="2 3">CBS 116634</strain>
    </source>
</reference>
<dbReference type="AlphaFoldDB" id="A0A139IPD2"/>